<dbReference type="EMBL" id="WBMT01000018">
    <property type="protein sequence ID" value="KAB2343616.1"/>
    <property type="molecule type" value="Genomic_DNA"/>
</dbReference>
<gene>
    <name evidence="2" type="ORF">F8566_33290</name>
</gene>
<keyword evidence="1" id="KW-1133">Transmembrane helix</keyword>
<accession>A0A6H9YQ27</accession>
<feature type="transmembrane region" description="Helical" evidence="1">
    <location>
        <begin position="371"/>
        <end position="391"/>
    </location>
</feature>
<dbReference type="AlphaFoldDB" id="A0A6H9YQ27"/>
<organism evidence="2 3">
    <name type="scientific">Actinomadura rudentiformis</name>
    <dbReference type="NCBI Taxonomy" id="359158"/>
    <lineage>
        <taxon>Bacteria</taxon>
        <taxon>Bacillati</taxon>
        <taxon>Actinomycetota</taxon>
        <taxon>Actinomycetes</taxon>
        <taxon>Streptosporangiales</taxon>
        <taxon>Thermomonosporaceae</taxon>
        <taxon>Actinomadura</taxon>
    </lineage>
</organism>
<feature type="transmembrane region" description="Helical" evidence="1">
    <location>
        <begin position="292"/>
        <end position="311"/>
    </location>
</feature>
<keyword evidence="1" id="KW-0472">Membrane</keyword>
<dbReference type="InterPro" id="IPR013320">
    <property type="entry name" value="ConA-like_dom_sf"/>
</dbReference>
<proteinExistence type="predicted"/>
<dbReference type="SUPFAM" id="SSF49899">
    <property type="entry name" value="Concanavalin A-like lectins/glucanases"/>
    <property type="match status" value="1"/>
</dbReference>
<evidence type="ECO:0000313" key="3">
    <source>
        <dbReference type="Proteomes" id="UP000468735"/>
    </source>
</evidence>
<comment type="caution">
    <text evidence="2">The sequence shown here is derived from an EMBL/GenBank/DDBJ whole genome shotgun (WGS) entry which is preliminary data.</text>
</comment>
<feature type="transmembrane region" description="Helical" evidence="1">
    <location>
        <begin position="20"/>
        <end position="39"/>
    </location>
</feature>
<dbReference type="RefSeq" id="WP_151565840.1">
    <property type="nucleotide sequence ID" value="NZ_WBMT01000018.1"/>
</dbReference>
<feature type="transmembrane region" description="Helical" evidence="1">
    <location>
        <begin position="464"/>
        <end position="483"/>
    </location>
</feature>
<dbReference type="OrthoDB" id="185815at2"/>
<reference evidence="2 3" key="1">
    <citation type="submission" date="2019-09" db="EMBL/GenBank/DDBJ databases">
        <title>Actinomadura physcomitrii sp. nov., a novel actinomycete isolated from moss [Physcomitrium sphaericum (Ludw) Fuernr].</title>
        <authorList>
            <person name="Zhuang X."/>
            <person name="Liu C."/>
        </authorList>
    </citation>
    <scope>NUCLEOTIDE SEQUENCE [LARGE SCALE GENOMIC DNA]</scope>
    <source>
        <strain evidence="2 3">HMC1</strain>
    </source>
</reference>
<evidence type="ECO:0000313" key="2">
    <source>
        <dbReference type="EMBL" id="KAB2343616.1"/>
    </source>
</evidence>
<keyword evidence="1" id="KW-0812">Transmembrane</keyword>
<dbReference type="Proteomes" id="UP000468735">
    <property type="component" value="Unassembled WGS sequence"/>
</dbReference>
<name>A0A6H9YQ27_9ACTN</name>
<feature type="transmembrane region" description="Helical" evidence="1">
    <location>
        <begin position="323"/>
        <end position="351"/>
    </location>
</feature>
<feature type="transmembrane region" description="Helical" evidence="1">
    <location>
        <begin position="398"/>
        <end position="419"/>
    </location>
</feature>
<sequence>MSTTELLRREWTAFRRPGRLIALAAAAFAVIALGLLFTLNVRSSCPGGCPAAPVAGDGSVVSDQFWFQHRDLGREGDITVRMTSMTGTITYPPPKHDRIVSGLVPWAKAGIIVKDGMRQGSQYAALMMTGGHGVRFQHDYRNDVAGRAGDVSAQSPRWLRLTRSGNTITGSESADGRQWHTVAAATLHGLPDTVQVGLFATSPGDLTLRKTGLGGAIEEARFTQAVGVFDNVTVNGATSKWGSDPIGQMNHTDWEKHHNASGAVEKDGVITVSGTGDIGPLGEGARIVDKTLPGLPIALIILVIVAARYGTRTAGEAACRQVIVARALVVAGAGFVTGLVAVGIVLPAGLAGLESNGTVVPSLPALTGARVIIGLAAVLALCAVVAFALGVRLHRGWSAILTGVSLIALPYAVTAFPLLSDTVSDWLLRLTPAAGFAVKQTMVEYPQVTAHYAPSAGYFPLPGWAGLTLLCAYAAVSILIAVGREQAEKTDRR</sequence>
<evidence type="ECO:0000256" key="1">
    <source>
        <dbReference type="SAM" id="Phobius"/>
    </source>
</evidence>
<keyword evidence="3" id="KW-1185">Reference proteome</keyword>
<dbReference type="Gene3D" id="2.60.120.200">
    <property type="match status" value="1"/>
</dbReference>
<protein>
    <submittedName>
        <fullName evidence="2">DUF1349 domain-containing protein</fullName>
    </submittedName>
</protein>